<protein>
    <submittedName>
        <fullName evidence="1">Uncharacterized protein</fullName>
    </submittedName>
</protein>
<proteinExistence type="predicted"/>
<feature type="non-terminal residue" evidence="1">
    <location>
        <position position="1"/>
    </location>
</feature>
<evidence type="ECO:0000313" key="2">
    <source>
        <dbReference type="Proteomes" id="UP000742417"/>
    </source>
</evidence>
<sequence length="672" mass="76087">MSSSSSASSSSTIHPFHPVKDYEIRLASKLVKDAYPASANVHFVQIDRVDPPKKDMKQYIVAEREGLPLPKIPRILYLYYYTNTMEFNKALVNVTIGHIITKTQLPKGVIGPLLPDDMMEWEEYCNNHPAVKAEIAKLKLPSGYSVRNDPWIYATDDANETRPLIQFYMYVLAGNGHSESNHYSLPLKFSPVFECFTKKFIRIDYLPGGFDHKTVPTGPWQEVPCVQYHPDLNGETQMRDVKPLLISQPEGPSFQIIDGNKVLWQGWEFRVSPNSREGFAIYDCWFKGRQTFYRISLSEMTVPYGDPRAPYHRKQAFDLGDCGFGVNGNKLALGCDCLGVIKYLDGHGIHANGEPFVIPNTVCMHEQDDGLLYKHVNYRTDNAVVARKRIFIVQTIATVANYEYIINLKFVTDGSIDIEVRATGILSTMPIDENVKVPWGTIVGPNVMAAYHQHILGFRIDPAVDGHMNSVVYDDAIKLPRDEFNPYGIGFVTDRHFVEKAGYIEQRPFDNRTYKIINENVINPISKTPVGYKINMPARQMLLADPDSFNAKRAKFATQQVWVTKYQDHQLFAAGEFTNQSKIDTGITEWANGIDPVRNEDIVVWATMGFTHIPRVEDFPVMPVETHNIQLAPANFFDRNPALDLPQSNNGFNKSVLVADNSDEKACCKNKI</sequence>
<dbReference type="EMBL" id="JAENJO010000002">
    <property type="protein sequence ID" value="KAG8204013.1"/>
    <property type="molecule type" value="Genomic_DNA"/>
</dbReference>
<comment type="caution">
    <text evidence="1">The sequence shown here is derived from an EMBL/GenBank/DDBJ whole genome shotgun (WGS) entry which is preliminary data.</text>
</comment>
<organism evidence="1 2">
    <name type="scientific">Candida africana</name>
    <dbReference type="NCBI Taxonomy" id="241526"/>
    <lineage>
        <taxon>Eukaryota</taxon>
        <taxon>Fungi</taxon>
        <taxon>Dikarya</taxon>
        <taxon>Ascomycota</taxon>
        <taxon>Saccharomycotina</taxon>
        <taxon>Pichiomycetes</taxon>
        <taxon>Debaryomycetaceae</taxon>
        <taxon>Candida/Lodderomyces clade</taxon>
        <taxon>Candida</taxon>
    </lineage>
</organism>
<gene>
    <name evidence="1" type="ORF">GWM34_01175</name>
</gene>
<accession>A0ACB7FRI3</accession>
<dbReference type="Proteomes" id="UP000742417">
    <property type="component" value="Unassembled WGS sequence"/>
</dbReference>
<evidence type="ECO:0000313" key="1">
    <source>
        <dbReference type="EMBL" id="KAG8204013.1"/>
    </source>
</evidence>
<name>A0ACB7FRI3_9ASCO</name>
<reference evidence="1" key="1">
    <citation type="submission" date="2020-12" db="EMBL/GenBank/DDBJ databases">
        <title>Draft Genome of Candida africana.</title>
        <authorList>
            <person name="Ayanbimpe G.M."/>
            <person name="Enweani I.B."/>
            <person name="Aguiyi J.C."/>
            <person name="Nnadi U.P."/>
            <person name="Izam Y."/>
            <person name="Ubani A."/>
            <person name="Ngene A.C."/>
        </authorList>
    </citation>
    <scope>NUCLEOTIDE SEQUENCE</scope>
    <source>
        <strain evidence="1">CEC4854</strain>
    </source>
</reference>
<keyword evidence="2" id="KW-1185">Reference proteome</keyword>